<dbReference type="RefSeq" id="WP_146843546.1">
    <property type="nucleotide sequence ID" value="NZ_BJWG01000012.1"/>
</dbReference>
<evidence type="ECO:0000313" key="1">
    <source>
        <dbReference type="EMBL" id="GEL95918.1"/>
    </source>
</evidence>
<sequence length="366" mass="41317">MEPVALSREDARRVAVRAQALTADRPDGVLDTVRRLGLVQHDPVAAVAPSAYLVLWSRLGSRFRPAQLDDALDALDLVELSGLIRPAQDLVLYRAEMAAWPLPDAPDWQHATWQWLQDNRRCHDDVLEALRADGPLTATELPDTCARPWRSSGWNNHKNVQMLLAVMTESGEVAVAGRRGREKLWDLAERIYPDEPPLPVEEARRERDRRRLRALGLVRWTAPTTMVEPLGAGDEGVPAVIEGVRGRWRLDVSWLDEPFAPRTALLSPLDRLVLDRVRMERVFEFDYTLEMYKPAAQRRWGYYALPVLHGDRLVGKVDAKADPAGGTLTVHAVHEDGEWSTAMRADVQAELDDLARWLELDLRLPG</sequence>
<comment type="caution">
    <text evidence="1">The sequence shown here is derived from an EMBL/GenBank/DDBJ whole genome shotgun (WGS) entry which is preliminary data.</text>
</comment>
<evidence type="ECO:0008006" key="3">
    <source>
        <dbReference type="Google" id="ProtNLM"/>
    </source>
</evidence>
<evidence type="ECO:0000313" key="2">
    <source>
        <dbReference type="Proteomes" id="UP000321720"/>
    </source>
</evidence>
<reference evidence="1 2" key="1">
    <citation type="submission" date="2019-07" db="EMBL/GenBank/DDBJ databases">
        <title>Whole genome shotgun sequence of Cellulomonas composti NBRC 100758.</title>
        <authorList>
            <person name="Hosoyama A."/>
            <person name="Uohara A."/>
            <person name="Ohji S."/>
            <person name="Ichikawa N."/>
        </authorList>
    </citation>
    <scope>NUCLEOTIDE SEQUENCE [LARGE SCALE GENOMIC DNA]</scope>
    <source>
        <strain evidence="1 2">NBRC 100758</strain>
    </source>
</reference>
<dbReference type="Proteomes" id="UP000321720">
    <property type="component" value="Unassembled WGS sequence"/>
</dbReference>
<keyword evidence="2" id="KW-1185">Reference proteome</keyword>
<organism evidence="1 2">
    <name type="scientific">Cellulomonas composti</name>
    <dbReference type="NCBI Taxonomy" id="266130"/>
    <lineage>
        <taxon>Bacteria</taxon>
        <taxon>Bacillati</taxon>
        <taxon>Actinomycetota</taxon>
        <taxon>Actinomycetes</taxon>
        <taxon>Micrococcales</taxon>
        <taxon>Cellulomonadaceae</taxon>
        <taxon>Cellulomonas</taxon>
    </lineage>
</organism>
<dbReference type="InterPro" id="IPR009351">
    <property type="entry name" value="AlkZ-like"/>
</dbReference>
<protein>
    <recommendedName>
        <fullName evidence="3">Winged helix-turn-helix domain-containing protein</fullName>
    </recommendedName>
</protein>
<dbReference type="EMBL" id="BJWG01000012">
    <property type="protein sequence ID" value="GEL95918.1"/>
    <property type="molecule type" value="Genomic_DNA"/>
</dbReference>
<dbReference type="PANTHER" id="PTHR30528:SF0">
    <property type="entry name" value="CYTOPLASMIC PROTEIN"/>
    <property type="match status" value="1"/>
</dbReference>
<name>A0A511JD40_9CELL</name>
<accession>A0A511JD40</accession>
<dbReference type="Pfam" id="PF06224">
    <property type="entry name" value="AlkZ-like"/>
    <property type="match status" value="1"/>
</dbReference>
<proteinExistence type="predicted"/>
<dbReference type="OrthoDB" id="9787207at2"/>
<gene>
    <name evidence="1" type="ORF">CCO02nite_25760</name>
</gene>
<dbReference type="PANTHER" id="PTHR30528">
    <property type="entry name" value="CYTOPLASMIC PROTEIN"/>
    <property type="match status" value="1"/>
</dbReference>
<dbReference type="AlphaFoldDB" id="A0A511JD40"/>